<dbReference type="InterPro" id="IPR030949">
    <property type="entry name" value="ECF_S_folate_fam"/>
</dbReference>
<protein>
    <submittedName>
        <fullName evidence="2">ECF transporter substrate-specific protein FolT</fullName>
    </submittedName>
</protein>
<evidence type="ECO:0000256" key="1">
    <source>
        <dbReference type="SAM" id="Phobius"/>
    </source>
</evidence>
<reference evidence="3" key="1">
    <citation type="submission" date="2015-03" db="EMBL/GenBank/DDBJ databases">
        <authorList>
            <person name="Urmite Genomes"/>
        </authorList>
    </citation>
    <scope>NUCLEOTIDE SEQUENCE [LARGE SCALE GENOMIC DNA]</scope>
    <source>
        <strain evidence="3">FF10</strain>
    </source>
</reference>
<gene>
    <name evidence="2" type="ORF">BN1356_01184</name>
</gene>
<dbReference type="RefSeq" id="WP_093650431.1">
    <property type="nucleotide sequence ID" value="NZ_CTEN01000002.1"/>
</dbReference>
<feature type="transmembrane region" description="Helical" evidence="1">
    <location>
        <begin position="114"/>
        <end position="137"/>
    </location>
</feature>
<feature type="transmembrane region" description="Helical" evidence="1">
    <location>
        <begin position="83"/>
        <end position="102"/>
    </location>
</feature>
<evidence type="ECO:0000313" key="2">
    <source>
        <dbReference type="EMBL" id="CQR24828.1"/>
    </source>
</evidence>
<dbReference type="Proteomes" id="UP000198604">
    <property type="component" value="Unassembled WGS sequence"/>
</dbReference>
<organism evidence="2 3">
    <name type="scientific">Streptococcus varani</name>
    <dbReference type="NCBI Taxonomy" id="1608583"/>
    <lineage>
        <taxon>Bacteria</taxon>
        <taxon>Bacillati</taxon>
        <taxon>Bacillota</taxon>
        <taxon>Bacilli</taxon>
        <taxon>Lactobacillales</taxon>
        <taxon>Streptococcaceae</taxon>
        <taxon>Streptococcus</taxon>
    </lineage>
</organism>
<dbReference type="OrthoDB" id="2243574at2"/>
<name>A0A0E3WF42_9STRE</name>
<dbReference type="Gene3D" id="1.10.1760.20">
    <property type="match status" value="1"/>
</dbReference>
<proteinExistence type="predicted"/>
<feature type="transmembrane region" description="Helical" evidence="1">
    <location>
        <begin position="12"/>
        <end position="28"/>
    </location>
</feature>
<dbReference type="AlphaFoldDB" id="A0A0E3WF42"/>
<dbReference type="NCBIfam" id="TIGR04518">
    <property type="entry name" value="ECF_S_folT_fam"/>
    <property type="match status" value="1"/>
</dbReference>
<keyword evidence="1" id="KW-1133">Transmembrane helix</keyword>
<dbReference type="STRING" id="1608583.BN1356_01184"/>
<dbReference type="Pfam" id="PF12822">
    <property type="entry name" value="ECF_trnsprt"/>
    <property type="match status" value="1"/>
</dbReference>
<sequence length="188" mass="21464">MQKYFPMPKLTTQRLVTIAMLIALAYVVDQFKLTLIHNQLVISFGFIVNAIMGTITGPIYAFLTGAIEDLLTMLLSSNAASFIPLWTLMDAFISGLYGFFFYGREISYNQKKDWIYVSIVVSIITILGSLILTPLLIQTYFKTPIMAQFIAGRWIKIFEIPVRIFVLMVILPQVQRIPELRKLMGLKK</sequence>
<feature type="transmembrane region" description="Helical" evidence="1">
    <location>
        <begin position="40"/>
        <end position="63"/>
    </location>
</feature>
<feature type="transmembrane region" description="Helical" evidence="1">
    <location>
        <begin position="157"/>
        <end position="174"/>
    </location>
</feature>
<keyword evidence="1" id="KW-0812">Transmembrane</keyword>
<dbReference type="EMBL" id="CTEN01000002">
    <property type="protein sequence ID" value="CQR24828.1"/>
    <property type="molecule type" value="Genomic_DNA"/>
</dbReference>
<keyword evidence="1" id="KW-0472">Membrane</keyword>
<keyword evidence="3" id="KW-1185">Reference proteome</keyword>
<evidence type="ECO:0000313" key="3">
    <source>
        <dbReference type="Proteomes" id="UP000198604"/>
    </source>
</evidence>
<dbReference type="GO" id="GO:0022857">
    <property type="term" value="F:transmembrane transporter activity"/>
    <property type="evidence" value="ECO:0007669"/>
    <property type="project" value="InterPro"/>
</dbReference>
<dbReference type="InterPro" id="IPR024529">
    <property type="entry name" value="ECF_trnsprt_substrate-spec"/>
</dbReference>
<accession>A0A0E3WF42</accession>